<evidence type="ECO:0000313" key="8">
    <source>
        <dbReference type="EMBL" id="GCE11046.1"/>
    </source>
</evidence>
<dbReference type="GO" id="GO:0005506">
    <property type="term" value="F:iron ion binding"/>
    <property type="evidence" value="ECO:0007669"/>
    <property type="project" value="InterPro"/>
</dbReference>
<evidence type="ECO:0000256" key="6">
    <source>
        <dbReference type="ARBA" id="ARBA00023033"/>
    </source>
</evidence>
<protein>
    <submittedName>
        <fullName evidence="8">Putative cytochrome P450 YjiB</fullName>
    </submittedName>
</protein>
<dbReference type="FunFam" id="1.10.630.10:FF:000018">
    <property type="entry name" value="Cytochrome P450 monooxygenase"/>
    <property type="match status" value="1"/>
</dbReference>
<proteinExistence type="inferred from homology"/>
<dbReference type="PROSITE" id="PS00086">
    <property type="entry name" value="CYTOCHROME_P450"/>
    <property type="match status" value="1"/>
</dbReference>
<comment type="caution">
    <text evidence="8">The sequence shown here is derived from an EMBL/GenBank/DDBJ whole genome shotgun (WGS) entry which is preliminary data.</text>
</comment>
<evidence type="ECO:0000256" key="5">
    <source>
        <dbReference type="ARBA" id="ARBA00023004"/>
    </source>
</evidence>
<evidence type="ECO:0000313" key="9">
    <source>
        <dbReference type="Proteomes" id="UP000287352"/>
    </source>
</evidence>
<dbReference type="InterPro" id="IPR036396">
    <property type="entry name" value="Cyt_P450_sf"/>
</dbReference>
<dbReference type="CDD" id="cd11032">
    <property type="entry name" value="P450_EryK-like"/>
    <property type="match status" value="1"/>
</dbReference>
<dbReference type="Pfam" id="PF00067">
    <property type="entry name" value="p450"/>
    <property type="match status" value="2"/>
</dbReference>
<dbReference type="PRINTS" id="PR00359">
    <property type="entry name" value="BP450"/>
</dbReference>
<gene>
    <name evidence="8" type="primary">yjiB_1</name>
    <name evidence="8" type="ORF">KTT_09050</name>
</gene>
<evidence type="ECO:0000256" key="7">
    <source>
        <dbReference type="RuleBase" id="RU000461"/>
    </source>
</evidence>
<evidence type="ECO:0000256" key="3">
    <source>
        <dbReference type="ARBA" id="ARBA00022723"/>
    </source>
</evidence>
<dbReference type="InterPro" id="IPR017972">
    <property type="entry name" value="Cyt_P450_CS"/>
</dbReference>
<dbReference type="EMBL" id="BIFR01000001">
    <property type="protein sequence ID" value="GCE11046.1"/>
    <property type="molecule type" value="Genomic_DNA"/>
</dbReference>
<dbReference type="GO" id="GO:0020037">
    <property type="term" value="F:heme binding"/>
    <property type="evidence" value="ECO:0007669"/>
    <property type="project" value="InterPro"/>
</dbReference>
<dbReference type="Gene3D" id="1.10.630.10">
    <property type="entry name" value="Cytochrome P450"/>
    <property type="match status" value="1"/>
</dbReference>
<evidence type="ECO:0000256" key="1">
    <source>
        <dbReference type="ARBA" id="ARBA00010617"/>
    </source>
</evidence>
<evidence type="ECO:0000256" key="4">
    <source>
        <dbReference type="ARBA" id="ARBA00023002"/>
    </source>
</evidence>
<keyword evidence="3 7" id="KW-0479">Metal-binding</keyword>
<name>A0A401ZW68_9CHLR</name>
<dbReference type="PANTHER" id="PTHR46696:SF1">
    <property type="entry name" value="CYTOCHROME P450 YJIB-RELATED"/>
    <property type="match status" value="1"/>
</dbReference>
<dbReference type="SUPFAM" id="SSF48264">
    <property type="entry name" value="Cytochrome P450"/>
    <property type="match status" value="1"/>
</dbReference>
<keyword evidence="5 7" id="KW-0408">Iron</keyword>
<dbReference type="GO" id="GO:0004497">
    <property type="term" value="F:monooxygenase activity"/>
    <property type="evidence" value="ECO:0007669"/>
    <property type="project" value="UniProtKB-KW"/>
</dbReference>
<keyword evidence="6 7" id="KW-0503">Monooxygenase</keyword>
<dbReference type="OrthoDB" id="9801155at2"/>
<dbReference type="RefSeq" id="WP_126578644.1">
    <property type="nucleotide sequence ID" value="NZ_BIFR01000001.1"/>
</dbReference>
<organism evidence="8 9">
    <name type="scientific">Tengunoibacter tsumagoiensis</name>
    <dbReference type="NCBI Taxonomy" id="2014871"/>
    <lineage>
        <taxon>Bacteria</taxon>
        <taxon>Bacillati</taxon>
        <taxon>Chloroflexota</taxon>
        <taxon>Ktedonobacteria</taxon>
        <taxon>Ktedonobacterales</taxon>
        <taxon>Dictyobacteraceae</taxon>
        <taxon>Tengunoibacter</taxon>
    </lineage>
</organism>
<dbReference type="PRINTS" id="PR00385">
    <property type="entry name" value="P450"/>
</dbReference>
<comment type="similarity">
    <text evidence="1 7">Belongs to the cytochrome P450 family.</text>
</comment>
<dbReference type="InterPro" id="IPR001128">
    <property type="entry name" value="Cyt_P450"/>
</dbReference>
<accession>A0A401ZW68</accession>
<dbReference type="GO" id="GO:0016705">
    <property type="term" value="F:oxidoreductase activity, acting on paired donors, with incorporation or reduction of molecular oxygen"/>
    <property type="evidence" value="ECO:0007669"/>
    <property type="project" value="InterPro"/>
</dbReference>
<evidence type="ECO:0000256" key="2">
    <source>
        <dbReference type="ARBA" id="ARBA00022617"/>
    </source>
</evidence>
<dbReference type="Proteomes" id="UP000287352">
    <property type="component" value="Unassembled WGS sequence"/>
</dbReference>
<reference evidence="9" key="1">
    <citation type="submission" date="2018-12" db="EMBL/GenBank/DDBJ databases">
        <title>Tengunoibacter tsumagoiensis gen. nov., sp. nov., Dictyobacter kobayashii sp. nov., D. alpinus sp. nov., and D. joshuensis sp. nov. and description of Dictyobacteraceae fam. nov. within the order Ktedonobacterales isolated from Tengu-no-mugimeshi.</title>
        <authorList>
            <person name="Wang C.M."/>
            <person name="Zheng Y."/>
            <person name="Sakai Y."/>
            <person name="Toyoda A."/>
            <person name="Minakuchi Y."/>
            <person name="Abe K."/>
            <person name="Yokota A."/>
            <person name="Yabe S."/>
        </authorList>
    </citation>
    <scope>NUCLEOTIDE SEQUENCE [LARGE SCALE GENOMIC DNA]</scope>
    <source>
        <strain evidence="9">Uno3</strain>
    </source>
</reference>
<dbReference type="InterPro" id="IPR002397">
    <property type="entry name" value="Cyt_P450_B"/>
</dbReference>
<keyword evidence="2 7" id="KW-0349">Heme</keyword>
<dbReference type="PANTHER" id="PTHR46696">
    <property type="entry name" value="P450, PUTATIVE (EUROFUNG)-RELATED"/>
    <property type="match status" value="1"/>
</dbReference>
<sequence length="391" mass="44383">MQTKSNREQLIALYDGYRQMRETQPVSFDPNFQGWNLFRYDDVARVLSDHATFSSDQNRFIPAEYRDSSPISSSIVRMDPPRHHQLRQLVSQAFTPRRVAHMESRIQEITSNLLDQVVAKGEMDVIRDLAYPLPITIIAELLGVPIERHAEFKQWSDAFVSGDGEATEEDRQASIQAMNSMVSYFTQLFEERRAYPQNDLMSALLLAEVDGEHLSNEELIGFCVLLLVAGNETTTNLIGNTILCLDENPGEVERLRANRDLVPKALEEALRYYSPIRLQPRWAVTETTIGDQRIEAGQLVFAHIISANRDEAQFLDADQFKIEREPNRHLGFGRGVHFCLGAPLARLEAKIALNTLLDRLPGSWHVPDAPLSPIKNMSTFGVKQLPLTWAK</sequence>
<dbReference type="AlphaFoldDB" id="A0A401ZW68"/>
<keyword evidence="4 7" id="KW-0560">Oxidoreductase</keyword>
<keyword evidence="9" id="KW-1185">Reference proteome</keyword>